<dbReference type="AlphaFoldDB" id="A0AA35SAX1"/>
<keyword evidence="4 8" id="KW-0808">Transferase</keyword>
<comment type="caution">
    <text evidence="9">The sequence shown here is derived from an EMBL/GenBank/DDBJ whole genome shotgun (WGS) entry which is preliminary data.</text>
</comment>
<evidence type="ECO:0000256" key="1">
    <source>
        <dbReference type="ARBA" id="ARBA00004167"/>
    </source>
</evidence>
<evidence type="ECO:0000256" key="7">
    <source>
        <dbReference type="ARBA" id="ARBA00023136"/>
    </source>
</evidence>
<comment type="subcellular location">
    <subcellularLocation>
        <location evidence="1">Membrane</location>
        <topology evidence="1">Single-pass membrane protein</topology>
    </subcellularLocation>
</comment>
<keyword evidence="10" id="KW-1185">Reference proteome</keyword>
<dbReference type="GO" id="GO:0016020">
    <property type="term" value="C:membrane"/>
    <property type="evidence" value="ECO:0007669"/>
    <property type="project" value="UniProtKB-SubCell"/>
</dbReference>
<dbReference type="Pfam" id="PF01697">
    <property type="entry name" value="Glyco_transf_92"/>
    <property type="match status" value="1"/>
</dbReference>
<evidence type="ECO:0000256" key="2">
    <source>
        <dbReference type="ARBA" id="ARBA00007647"/>
    </source>
</evidence>
<proteinExistence type="inferred from homology"/>
<evidence type="ECO:0000256" key="8">
    <source>
        <dbReference type="RuleBase" id="RU366017"/>
    </source>
</evidence>
<dbReference type="InterPro" id="IPR008166">
    <property type="entry name" value="Glyco_transf_92"/>
</dbReference>
<dbReference type="EC" id="2.4.1.-" evidence="8"/>
<dbReference type="Proteomes" id="UP001174909">
    <property type="component" value="Unassembled WGS sequence"/>
</dbReference>
<evidence type="ECO:0000313" key="9">
    <source>
        <dbReference type="EMBL" id="CAI8026653.1"/>
    </source>
</evidence>
<comment type="similarity">
    <text evidence="2 8">Belongs to the glycosyltransferase 92 family.</text>
</comment>
<dbReference type="PANTHER" id="PTHR21461">
    <property type="entry name" value="GLYCOSYLTRANSFERASE FAMILY 92 PROTEIN"/>
    <property type="match status" value="1"/>
</dbReference>
<evidence type="ECO:0000256" key="6">
    <source>
        <dbReference type="ARBA" id="ARBA00022989"/>
    </source>
</evidence>
<dbReference type="EMBL" id="CASHTH010002225">
    <property type="protein sequence ID" value="CAI8026653.1"/>
    <property type="molecule type" value="Genomic_DNA"/>
</dbReference>
<accession>A0AA35SAX1</accession>
<keyword evidence="5" id="KW-0812">Transmembrane</keyword>
<reference evidence="9" key="1">
    <citation type="submission" date="2023-03" db="EMBL/GenBank/DDBJ databases">
        <authorList>
            <person name="Steffen K."/>
            <person name="Cardenas P."/>
        </authorList>
    </citation>
    <scope>NUCLEOTIDE SEQUENCE</scope>
</reference>
<organism evidence="9 10">
    <name type="scientific">Geodia barretti</name>
    <name type="common">Barrett's horny sponge</name>
    <dbReference type="NCBI Taxonomy" id="519541"/>
    <lineage>
        <taxon>Eukaryota</taxon>
        <taxon>Metazoa</taxon>
        <taxon>Porifera</taxon>
        <taxon>Demospongiae</taxon>
        <taxon>Heteroscleromorpha</taxon>
        <taxon>Tetractinellida</taxon>
        <taxon>Astrophorina</taxon>
        <taxon>Geodiidae</taxon>
        <taxon>Geodia</taxon>
    </lineage>
</organism>
<protein>
    <recommendedName>
        <fullName evidence="8">Glycosyltransferase family 92 protein</fullName>
        <ecNumber evidence="8">2.4.1.-</ecNumber>
    </recommendedName>
</protein>
<keyword evidence="7" id="KW-0472">Membrane</keyword>
<dbReference type="GO" id="GO:0016757">
    <property type="term" value="F:glycosyltransferase activity"/>
    <property type="evidence" value="ECO:0007669"/>
    <property type="project" value="UniProtKB-UniRule"/>
</dbReference>
<dbReference type="GO" id="GO:0005737">
    <property type="term" value="C:cytoplasm"/>
    <property type="evidence" value="ECO:0007669"/>
    <property type="project" value="TreeGrafter"/>
</dbReference>
<evidence type="ECO:0000256" key="4">
    <source>
        <dbReference type="ARBA" id="ARBA00022679"/>
    </source>
</evidence>
<keyword evidence="6" id="KW-1133">Transmembrane helix</keyword>
<evidence type="ECO:0000313" key="10">
    <source>
        <dbReference type="Proteomes" id="UP001174909"/>
    </source>
</evidence>
<dbReference type="PANTHER" id="PTHR21461:SF87">
    <property type="entry name" value="GH12965P"/>
    <property type="match status" value="1"/>
</dbReference>
<keyword evidence="3 8" id="KW-0328">Glycosyltransferase</keyword>
<sequence length="352" mass="40619">MTLHLYHCFSNRPDGLTVSPSIINRRTSTISSERNISVLVPATDCSRRNCTPSVHAASPSLVGATRSTTGAFLPSIPAAQAGFDGDRGECKWVNLTVPGPHYFLTVVFIVRIYEKDLSEMTTAEVKQWLLYLRYAGVEHAYLYDLWYLPGESQRESLDVFIREGYLTYLDRHELNPYLRHKSQLPSYQHCIDTFGKDSTWQAAIDIDEYPFSPEDTEPGFMYRYVKKFSEQNSDVSEITMENFLFLGEKNKPRELLIERLWRHTHGPSNNLVKPIYKPADIRKAQVHHNVRRRGLSGMALSNGLRINHYWGARLQDWGPDTQEIFTETEEDRGMEPIVTAFKTCDKYVHRYL</sequence>
<name>A0AA35SAX1_GEOBA</name>
<evidence type="ECO:0000256" key="5">
    <source>
        <dbReference type="ARBA" id="ARBA00022692"/>
    </source>
</evidence>
<evidence type="ECO:0000256" key="3">
    <source>
        <dbReference type="ARBA" id="ARBA00022676"/>
    </source>
</evidence>
<gene>
    <name evidence="9" type="ORF">GBAR_LOCUS15296</name>
</gene>